<feature type="repeat" description="PPR" evidence="3">
    <location>
        <begin position="626"/>
        <end position="660"/>
    </location>
</feature>
<feature type="repeat" description="PPR" evidence="3">
    <location>
        <begin position="556"/>
        <end position="590"/>
    </location>
</feature>
<name>A0AAW0LXL9_QUESU</name>
<dbReference type="SUPFAM" id="SSF48452">
    <property type="entry name" value="TPR-like"/>
    <property type="match status" value="1"/>
</dbReference>
<dbReference type="InterPro" id="IPR011990">
    <property type="entry name" value="TPR-like_helical_dom_sf"/>
</dbReference>
<dbReference type="AlphaFoldDB" id="A0AAW0LXL9"/>
<dbReference type="Pfam" id="PF01535">
    <property type="entry name" value="PPR"/>
    <property type="match status" value="1"/>
</dbReference>
<dbReference type="Pfam" id="PF13041">
    <property type="entry name" value="PPR_2"/>
    <property type="match status" value="3"/>
</dbReference>
<dbReference type="PANTHER" id="PTHR47447:SF28">
    <property type="entry name" value="PENTACOTRIPEPTIDE-REPEAT REGION OF PRORP DOMAIN-CONTAINING PROTEIN"/>
    <property type="match status" value="1"/>
</dbReference>
<organism evidence="4 5">
    <name type="scientific">Quercus suber</name>
    <name type="common">Cork oak</name>
    <dbReference type="NCBI Taxonomy" id="58331"/>
    <lineage>
        <taxon>Eukaryota</taxon>
        <taxon>Viridiplantae</taxon>
        <taxon>Streptophyta</taxon>
        <taxon>Embryophyta</taxon>
        <taxon>Tracheophyta</taxon>
        <taxon>Spermatophyta</taxon>
        <taxon>Magnoliopsida</taxon>
        <taxon>eudicotyledons</taxon>
        <taxon>Gunneridae</taxon>
        <taxon>Pentapetalae</taxon>
        <taxon>rosids</taxon>
        <taxon>fabids</taxon>
        <taxon>Fagales</taxon>
        <taxon>Fagaceae</taxon>
        <taxon>Quercus</taxon>
    </lineage>
</organism>
<feature type="repeat" description="PPR" evidence="3">
    <location>
        <begin position="341"/>
        <end position="375"/>
    </location>
</feature>
<dbReference type="Proteomes" id="UP000237347">
    <property type="component" value="Unassembled WGS sequence"/>
</dbReference>
<gene>
    <name evidence="4" type="ORF">CFP56_026446</name>
</gene>
<comment type="similarity">
    <text evidence="1">Belongs to the PPR family. P subfamily.</text>
</comment>
<evidence type="ECO:0000256" key="2">
    <source>
        <dbReference type="ARBA" id="ARBA00022737"/>
    </source>
</evidence>
<evidence type="ECO:0000313" key="4">
    <source>
        <dbReference type="EMBL" id="KAK7855773.1"/>
    </source>
</evidence>
<evidence type="ECO:0000313" key="5">
    <source>
        <dbReference type="Proteomes" id="UP000237347"/>
    </source>
</evidence>
<feature type="repeat" description="PPR" evidence="3">
    <location>
        <begin position="376"/>
        <end position="410"/>
    </location>
</feature>
<sequence length="665" mass="74711">MDEIEVLRIFGDEQSTLLDGFERSSFEVQLNQVLGRSLTSSAGGFGPAGSSPRPLAKQVKRGRRGSGFLKALKMLLKPILGTKGSFFVLRASSPGFFICSSVLLGSFFVLCASSPGFFVCSSVLLVYRHLVRILPIHHSLFLSFSDLMSSPYPAPFTLLQSPVPVQSTLLNTPFFFSNIYRSHYRKTQHGKLVVLTTLSLSSTNPNPPVHRNYLVDKVEVLPIKQAEKNLGIDKRTSRFHVQELADRIRELPSEERTEFLSSYVKDGGFSTISGANDVLMALFIAEDPDFALKLFSDLSSYELEPDSWTFSIVLRCHCKKNQLDEAKQVLDHLVEEGFHPDVVTITILINALCKRGRMQRAFGVFDFMGTIGCKPTVQTYNCLLKGLCYVGRVEEAFELLLKIKKDSMKPDVYTYTAVMDGFCKVGRSDEALELLDEAVEMGLTPSVVTYNTLFQGYCKEGRPLKGIVVLKQMKQGNCRPDCISYSTLLHGLLKWGKIRSALRTYKEMVEDGIEVDKRIMNLLLRGLCRRSWKEKDLLEDAHEVFEKMKTGFYDIDPSTYCLMIQALCKGGKIEKSLDNLHDMIRMGISPGAITFNNVIRALCAGGRIDEALFVLVLMDERIMIPSRMSYNLLIEGYNKRRWLLAACSIYGTALKRGVIPNSKPR</sequence>
<dbReference type="EMBL" id="PKMF04000042">
    <property type="protein sequence ID" value="KAK7855773.1"/>
    <property type="molecule type" value="Genomic_DNA"/>
</dbReference>
<evidence type="ECO:0000256" key="3">
    <source>
        <dbReference type="PROSITE-ProRule" id="PRU00708"/>
    </source>
</evidence>
<feature type="repeat" description="PPR" evidence="3">
    <location>
        <begin position="411"/>
        <end position="445"/>
    </location>
</feature>
<dbReference type="Gene3D" id="1.25.40.10">
    <property type="entry name" value="Tetratricopeptide repeat domain"/>
    <property type="match status" value="3"/>
</dbReference>
<dbReference type="NCBIfam" id="TIGR00756">
    <property type="entry name" value="PPR"/>
    <property type="match status" value="8"/>
</dbReference>
<dbReference type="PROSITE" id="PS51375">
    <property type="entry name" value="PPR"/>
    <property type="match status" value="9"/>
</dbReference>
<feature type="repeat" description="PPR" evidence="3">
    <location>
        <begin position="481"/>
        <end position="515"/>
    </location>
</feature>
<feature type="repeat" description="PPR" evidence="3">
    <location>
        <begin position="306"/>
        <end position="340"/>
    </location>
</feature>
<feature type="repeat" description="PPR" evidence="3">
    <location>
        <begin position="591"/>
        <end position="625"/>
    </location>
</feature>
<feature type="repeat" description="PPR" evidence="3">
    <location>
        <begin position="446"/>
        <end position="480"/>
    </location>
</feature>
<keyword evidence="2" id="KW-0677">Repeat</keyword>
<evidence type="ECO:0000256" key="1">
    <source>
        <dbReference type="ARBA" id="ARBA00007626"/>
    </source>
</evidence>
<comment type="caution">
    <text evidence="4">The sequence shown here is derived from an EMBL/GenBank/DDBJ whole genome shotgun (WGS) entry which is preliminary data.</text>
</comment>
<protein>
    <submittedName>
        <fullName evidence="4">Pentatricopeptide repeat-containing protein</fullName>
    </submittedName>
</protein>
<dbReference type="PANTHER" id="PTHR47447">
    <property type="entry name" value="OS03G0856100 PROTEIN"/>
    <property type="match status" value="1"/>
</dbReference>
<dbReference type="Pfam" id="PF12854">
    <property type="entry name" value="PPR_1"/>
    <property type="match status" value="2"/>
</dbReference>
<accession>A0AAW0LXL9</accession>
<reference evidence="4 5" key="1">
    <citation type="journal article" date="2018" name="Sci. Data">
        <title>The draft genome sequence of cork oak.</title>
        <authorList>
            <person name="Ramos A.M."/>
            <person name="Usie A."/>
            <person name="Barbosa P."/>
            <person name="Barros P.M."/>
            <person name="Capote T."/>
            <person name="Chaves I."/>
            <person name="Simoes F."/>
            <person name="Abreu I."/>
            <person name="Carrasquinho I."/>
            <person name="Faro C."/>
            <person name="Guimaraes J.B."/>
            <person name="Mendonca D."/>
            <person name="Nobrega F."/>
            <person name="Rodrigues L."/>
            <person name="Saibo N.J.M."/>
            <person name="Varela M.C."/>
            <person name="Egas C."/>
            <person name="Matos J."/>
            <person name="Miguel C.M."/>
            <person name="Oliveira M.M."/>
            <person name="Ricardo C.P."/>
            <person name="Goncalves S."/>
        </authorList>
    </citation>
    <scope>NUCLEOTIDE SEQUENCE [LARGE SCALE GENOMIC DNA]</scope>
    <source>
        <strain evidence="5">cv. HL8</strain>
    </source>
</reference>
<dbReference type="InterPro" id="IPR002885">
    <property type="entry name" value="PPR_rpt"/>
</dbReference>
<proteinExistence type="inferred from homology"/>
<keyword evidence="5" id="KW-1185">Reference proteome</keyword>